<proteinExistence type="predicted"/>
<dbReference type="AlphaFoldDB" id="F0HA39"/>
<gene>
    <name evidence="1" type="ORF">HMPREF9303_0527</name>
</gene>
<protein>
    <submittedName>
        <fullName evidence="1">Uncharacterized protein</fullName>
    </submittedName>
</protein>
<dbReference type="Proteomes" id="UP000003155">
    <property type="component" value="Unassembled WGS sequence"/>
</dbReference>
<evidence type="ECO:0000313" key="1">
    <source>
        <dbReference type="EMBL" id="EGC85282.1"/>
    </source>
</evidence>
<evidence type="ECO:0000313" key="2">
    <source>
        <dbReference type="Proteomes" id="UP000003155"/>
    </source>
</evidence>
<sequence length="58" mass="6006">MAAESLHGLSGTSVCYIRRGFSGGPDSAVPDGSAYLLSNQPVLPLFISHSHSSSKTTI</sequence>
<name>F0HA39_9BACT</name>
<comment type="caution">
    <text evidence="1">The sequence shown here is derived from an EMBL/GenBank/DDBJ whole genome shotgun (WGS) entry which is preliminary data.</text>
</comment>
<accession>F0HA39</accession>
<dbReference type="EMBL" id="AEXO01000100">
    <property type="protein sequence ID" value="EGC85282.1"/>
    <property type="molecule type" value="Genomic_DNA"/>
</dbReference>
<reference evidence="1 2" key="1">
    <citation type="submission" date="2011-02" db="EMBL/GenBank/DDBJ databases">
        <authorList>
            <person name="Durkin A.S."/>
            <person name="Madupu R."/>
            <person name="Torralba M."/>
            <person name="Gillis M."/>
            <person name="Methe B."/>
            <person name="Sutton G."/>
            <person name="Nelson K.E."/>
        </authorList>
    </citation>
    <scope>NUCLEOTIDE SEQUENCE [LARGE SCALE GENOMIC DNA]</scope>
    <source>
        <strain evidence="1 2">CRIS 18C-A</strain>
    </source>
</reference>
<organism evidence="1 2">
    <name type="scientific">Prevotella denticola CRIS 18C-A</name>
    <dbReference type="NCBI Taxonomy" id="944557"/>
    <lineage>
        <taxon>Bacteria</taxon>
        <taxon>Pseudomonadati</taxon>
        <taxon>Bacteroidota</taxon>
        <taxon>Bacteroidia</taxon>
        <taxon>Bacteroidales</taxon>
        <taxon>Prevotellaceae</taxon>
        <taxon>Prevotella</taxon>
    </lineage>
</organism>
<keyword evidence="2" id="KW-1185">Reference proteome</keyword>